<feature type="region of interest" description="Disordered" evidence="1">
    <location>
        <begin position="1"/>
        <end position="37"/>
    </location>
</feature>
<evidence type="ECO:0000313" key="3">
    <source>
        <dbReference type="Proteomes" id="UP001224890"/>
    </source>
</evidence>
<gene>
    <name evidence="2" type="ORF">BDP55DRAFT_645184</name>
</gene>
<reference evidence="2" key="1">
    <citation type="submission" date="2021-06" db="EMBL/GenBank/DDBJ databases">
        <title>Comparative genomics, transcriptomics and evolutionary studies reveal genomic signatures of adaptation to plant cell wall in hemibiotrophic fungi.</title>
        <authorList>
            <consortium name="DOE Joint Genome Institute"/>
            <person name="Baroncelli R."/>
            <person name="Diaz J.F."/>
            <person name="Benocci T."/>
            <person name="Peng M."/>
            <person name="Battaglia E."/>
            <person name="Haridas S."/>
            <person name="Andreopoulos W."/>
            <person name="Labutti K."/>
            <person name="Pangilinan J."/>
            <person name="Floch G.L."/>
            <person name="Makela M.R."/>
            <person name="Henrissat B."/>
            <person name="Grigoriev I.V."/>
            <person name="Crouch J.A."/>
            <person name="De Vries R.P."/>
            <person name="Sukno S.A."/>
            <person name="Thon M.R."/>
        </authorList>
    </citation>
    <scope>NUCLEOTIDE SEQUENCE</scope>
    <source>
        <strain evidence="2">CBS 193.32</strain>
    </source>
</reference>
<organism evidence="2 3">
    <name type="scientific">Colletotrichum godetiae</name>
    <dbReference type="NCBI Taxonomy" id="1209918"/>
    <lineage>
        <taxon>Eukaryota</taxon>
        <taxon>Fungi</taxon>
        <taxon>Dikarya</taxon>
        <taxon>Ascomycota</taxon>
        <taxon>Pezizomycotina</taxon>
        <taxon>Sordariomycetes</taxon>
        <taxon>Hypocreomycetidae</taxon>
        <taxon>Glomerellales</taxon>
        <taxon>Glomerellaceae</taxon>
        <taxon>Colletotrichum</taxon>
        <taxon>Colletotrichum acutatum species complex</taxon>
    </lineage>
</organism>
<dbReference type="AlphaFoldDB" id="A0AAJ0AX14"/>
<accession>A0AAJ0AX14</accession>
<dbReference type="RefSeq" id="XP_060435636.1">
    <property type="nucleotide sequence ID" value="XM_060573625.1"/>
</dbReference>
<evidence type="ECO:0000313" key="2">
    <source>
        <dbReference type="EMBL" id="KAK1699879.1"/>
    </source>
</evidence>
<evidence type="ECO:0000256" key="1">
    <source>
        <dbReference type="SAM" id="MobiDB-lite"/>
    </source>
</evidence>
<sequence length="77" mass="8780">MEKKAHRVLSGGFTPGSGTGLFRPHGRHAGQLDPFPRRGTFRRRISLNPSPVDKWEDRLVAFLRWTCHGPWSPPFQS</sequence>
<name>A0AAJ0AX14_9PEZI</name>
<protein>
    <submittedName>
        <fullName evidence="2">Uncharacterized protein</fullName>
    </submittedName>
</protein>
<dbReference type="GeneID" id="85458151"/>
<dbReference type="EMBL" id="JAHMHR010000003">
    <property type="protein sequence ID" value="KAK1699879.1"/>
    <property type="molecule type" value="Genomic_DNA"/>
</dbReference>
<keyword evidence="3" id="KW-1185">Reference proteome</keyword>
<proteinExistence type="predicted"/>
<comment type="caution">
    <text evidence="2">The sequence shown here is derived from an EMBL/GenBank/DDBJ whole genome shotgun (WGS) entry which is preliminary data.</text>
</comment>
<dbReference type="Proteomes" id="UP001224890">
    <property type="component" value="Unassembled WGS sequence"/>
</dbReference>